<protein>
    <submittedName>
        <fullName evidence="1">Uncharacterized protein</fullName>
    </submittedName>
</protein>
<organism evidence="1 2">
    <name type="scientific">Skermanella cutis</name>
    <dbReference type="NCBI Taxonomy" id="2775420"/>
    <lineage>
        <taxon>Bacteria</taxon>
        <taxon>Pseudomonadati</taxon>
        <taxon>Pseudomonadota</taxon>
        <taxon>Alphaproteobacteria</taxon>
        <taxon>Rhodospirillales</taxon>
        <taxon>Azospirillaceae</taxon>
        <taxon>Skermanella</taxon>
    </lineage>
</organism>
<sequence length="111" mass="11917">MQFRQGDVLLERVDAVPANAMPKRSPAGRPLLVAPGRGGTRSHVLAPGSDVAAWSLAAVPDETPDYLVVGLHGARLVHEEHAPIDLPQGTYRVVRQREFDPGLAAVRPVLD</sequence>
<gene>
    <name evidence="1" type="ORF">IGS68_00905</name>
</gene>
<dbReference type="EMBL" id="CP067420">
    <property type="protein sequence ID" value="QQP89873.1"/>
    <property type="molecule type" value="Genomic_DNA"/>
</dbReference>
<proteinExistence type="predicted"/>
<dbReference type="Proteomes" id="UP000595197">
    <property type="component" value="Chromosome"/>
</dbReference>
<evidence type="ECO:0000313" key="2">
    <source>
        <dbReference type="Proteomes" id="UP000595197"/>
    </source>
</evidence>
<accession>A0ABX7B6Y1</accession>
<reference evidence="1" key="1">
    <citation type="submission" date="2021-02" db="EMBL/GenBank/DDBJ databases">
        <title>Skermanella TT6 skin isolate.</title>
        <authorList>
            <person name="Lee K."/>
            <person name="Ganzorig M."/>
        </authorList>
    </citation>
    <scope>NUCLEOTIDE SEQUENCE</scope>
    <source>
        <strain evidence="1">TT6</strain>
    </source>
</reference>
<name>A0ABX7B6Y1_9PROT</name>
<dbReference type="RefSeq" id="WP_201076639.1">
    <property type="nucleotide sequence ID" value="NZ_CP067420.1"/>
</dbReference>
<keyword evidence="2" id="KW-1185">Reference proteome</keyword>
<evidence type="ECO:0000313" key="1">
    <source>
        <dbReference type="EMBL" id="QQP89873.1"/>
    </source>
</evidence>